<dbReference type="GO" id="GO:0016301">
    <property type="term" value="F:kinase activity"/>
    <property type="evidence" value="ECO:0007669"/>
    <property type="project" value="UniProtKB-KW"/>
</dbReference>
<dbReference type="InterPro" id="IPR010737">
    <property type="entry name" value="4-carb_acid_sugar_kinase_N"/>
</dbReference>
<dbReference type="AlphaFoldDB" id="A0A4Z0H082"/>
<protein>
    <submittedName>
        <fullName evidence="9">Four-carbon acid sugar kinase family protein</fullName>
    </submittedName>
</protein>
<organism evidence="9 10">
    <name type="scientific">Halobacillus salinus</name>
    <dbReference type="NCBI Taxonomy" id="192814"/>
    <lineage>
        <taxon>Bacteria</taxon>
        <taxon>Bacillati</taxon>
        <taxon>Bacillota</taxon>
        <taxon>Bacilli</taxon>
        <taxon>Bacillales</taxon>
        <taxon>Bacillaceae</taxon>
        <taxon>Halobacillus</taxon>
    </lineage>
</organism>
<dbReference type="Gene3D" id="3.40.50.10840">
    <property type="entry name" value="Putative sugar-binding, N-terminal domain"/>
    <property type="match status" value="1"/>
</dbReference>
<evidence type="ECO:0000256" key="4">
    <source>
        <dbReference type="ARBA" id="ARBA00022777"/>
    </source>
</evidence>
<dbReference type="InterPro" id="IPR037051">
    <property type="entry name" value="4-carb_acid_sugar_kinase_N_sf"/>
</dbReference>
<accession>A0A4Z0H082</accession>
<evidence type="ECO:0000313" key="10">
    <source>
        <dbReference type="Proteomes" id="UP000297982"/>
    </source>
</evidence>
<evidence type="ECO:0000259" key="7">
    <source>
        <dbReference type="Pfam" id="PF07005"/>
    </source>
</evidence>
<keyword evidence="4 9" id="KW-0418">Kinase</keyword>
<evidence type="ECO:0000256" key="5">
    <source>
        <dbReference type="ARBA" id="ARBA00022840"/>
    </source>
</evidence>
<evidence type="ECO:0000313" key="9">
    <source>
        <dbReference type="EMBL" id="TGB02443.1"/>
    </source>
</evidence>
<comment type="caution">
    <text evidence="9">The sequence shown here is derived from an EMBL/GenBank/DDBJ whole genome shotgun (WGS) entry which is preliminary data.</text>
</comment>
<evidence type="ECO:0000256" key="6">
    <source>
        <dbReference type="ARBA" id="ARBA00023277"/>
    </source>
</evidence>
<dbReference type="RefSeq" id="WP_135328070.1">
    <property type="nucleotide sequence ID" value="NZ_SRJC01000003.1"/>
</dbReference>
<evidence type="ECO:0000256" key="2">
    <source>
        <dbReference type="ARBA" id="ARBA00022679"/>
    </source>
</evidence>
<dbReference type="Pfam" id="PF07005">
    <property type="entry name" value="SBD_N"/>
    <property type="match status" value="1"/>
</dbReference>
<feature type="domain" description="Four-carbon acid sugar kinase N-terminal" evidence="7">
    <location>
        <begin position="6"/>
        <end position="225"/>
    </location>
</feature>
<evidence type="ECO:0000256" key="1">
    <source>
        <dbReference type="ARBA" id="ARBA00005715"/>
    </source>
</evidence>
<dbReference type="SUPFAM" id="SSF142764">
    <property type="entry name" value="YgbK-like"/>
    <property type="match status" value="1"/>
</dbReference>
<feature type="domain" description="Four-carbon acid sugar kinase nucleotide binding" evidence="8">
    <location>
        <begin position="249"/>
        <end position="417"/>
    </location>
</feature>
<dbReference type="EMBL" id="SRJC01000003">
    <property type="protein sequence ID" value="TGB02443.1"/>
    <property type="molecule type" value="Genomic_DNA"/>
</dbReference>
<keyword evidence="2" id="KW-0808">Transferase</keyword>
<dbReference type="GO" id="GO:0005524">
    <property type="term" value="F:ATP binding"/>
    <property type="evidence" value="ECO:0007669"/>
    <property type="project" value="UniProtKB-KW"/>
</dbReference>
<gene>
    <name evidence="9" type="ORF">E4663_13985</name>
</gene>
<keyword evidence="10" id="KW-1185">Reference proteome</keyword>
<evidence type="ECO:0000259" key="8">
    <source>
        <dbReference type="Pfam" id="PF17042"/>
    </source>
</evidence>
<dbReference type="InterPro" id="IPR031475">
    <property type="entry name" value="NBD_C"/>
</dbReference>
<comment type="similarity">
    <text evidence="1">Belongs to the four-carbon acid sugar kinase family.</text>
</comment>
<keyword evidence="3" id="KW-0547">Nucleotide-binding</keyword>
<dbReference type="InterPro" id="IPR042213">
    <property type="entry name" value="NBD_C_sf"/>
</dbReference>
<dbReference type="Proteomes" id="UP000297982">
    <property type="component" value="Unassembled WGS sequence"/>
</dbReference>
<keyword evidence="6" id="KW-0119">Carbohydrate metabolism</keyword>
<dbReference type="Gene3D" id="3.40.980.20">
    <property type="entry name" value="Four-carbon acid sugar kinase, nucleotide binding domain"/>
    <property type="match status" value="1"/>
</dbReference>
<reference evidence="9 10" key="1">
    <citation type="journal article" date="2003" name="Int. J. Syst. Evol. Microbiol.">
        <title>Halobacillus salinus sp. nov., isolated from a salt lake on the coast of the East Sea in Korea.</title>
        <authorList>
            <person name="Yoon J.H."/>
            <person name="Kang K.H."/>
            <person name="Park Y.H."/>
        </authorList>
    </citation>
    <scope>NUCLEOTIDE SEQUENCE [LARGE SCALE GENOMIC DNA]</scope>
    <source>
        <strain evidence="9 10">HSL-3</strain>
    </source>
</reference>
<dbReference type="Pfam" id="PF17042">
    <property type="entry name" value="NBD_C"/>
    <property type="match status" value="1"/>
</dbReference>
<name>A0A4Z0H082_9BACI</name>
<evidence type="ECO:0000256" key="3">
    <source>
        <dbReference type="ARBA" id="ARBA00022741"/>
    </source>
</evidence>
<proteinExistence type="inferred from homology"/>
<sequence length="442" mass="48572">MSLRFGMIADDLTGANDSGIQLKEKGLDTAVYFELPNESSAEAIVIDTDSRALQENEAYQETFKAAEFLKQHGCKHIYKKMDSTLRGYIGKELQAMENALNPEFIVIAPALPAYGRTTVRGSHQLHGEPVSDTELSMDPKHPVKESHLPTLLKNEIGEEAALITSDFLNEGVDVQEQSVRKWKENQTKYVVCDAVTTNDLYEIAKKFQRFSEKVVWAGSAGLAEVLPEVLGIEKEESVTNKHSERGPVLTVCGSLSQITQTQVGYAVDQPGIRPLLVRTEEIFSGDWSMKEEGYIEDSVRSLRNGEDVVLYVPSNIEVRERVLMEASSLGLSKLEIGKKISSALGAMTKKIVEQVKELNSLVLTGGDTAKDVAKSLGATGISLSYQMEAGIPSGHLLGIERPIQVVTKAGAFGKESSIYSAIETLRGVERVDRETSNRYHYG</sequence>
<keyword evidence="5" id="KW-0067">ATP-binding</keyword>